<feature type="compositionally biased region" description="Low complexity" evidence="5">
    <location>
        <begin position="184"/>
        <end position="194"/>
    </location>
</feature>
<dbReference type="InterPro" id="IPR002523">
    <property type="entry name" value="MgTranspt_CorA/ZnTranspt_ZntB"/>
</dbReference>
<feature type="compositionally biased region" description="Basic and acidic residues" evidence="5">
    <location>
        <begin position="228"/>
        <end position="240"/>
    </location>
</feature>
<evidence type="ECO:0008006" key="9">
    <source>
        <dbReference type="Google" id="ProtNLM"/>
    </source>
</evidence>
<evidence type="ECO:0000256" key="2">
    <source>
        <dbReference type="ARBA" id="ARBA00022692"/>
    </source>
</evidence>
<evidence type="ECO:0000256" key="6">
    <source>
        <dbReference type="SAM" id="Phobius"/>
    </source>
</evidence>
<organism evidence="7 8">
    <name type="scientific">Fusarium albosuccineum</name>
    <dbReference type="NCBI Taxonomy" id="1237068"/>
    <lineage>
        <taxon>Eukaryota</taxon>
        <taxon>Fungi</taxon>
        <taxon>Dikarya</taxon>
        <taxon>Ascomycota</taxon>
        <taxon>Pezizomycotina</taxon>
        <taxon>Sordariomycetes</taxon>
        <taxon>Hypocreomycetidae</taxon>
        <taxon>Hypocreales</taxon>
        <taxon>Nectriaceae</taxon>
        <taxon>Fusarium</taxon>
        <taxon>Fusarium decemcellulare species complex</taxon>
    </lineage>
</organism>
<evidence type="ECO:0000313" key="7">
    <source>
        <dbReference type="EMBL" id="KAF4448955.1"/>
    </source>
</evidence>
<evidence type="ECO:0000256" key="1">
    <source>
        <dbReference type="ARBA" id="ARBA00004141"/>
    </source>
</evidence>
<keyword evidence="3 6" id="KW-1133">Transmembrane helix</keyword>
<dbReference type="InterPro" id="IPR045863">
    <property type="entry name" value="CorA_TM1_TM2"/>
</dbReference>
<evidence type="ECO:0000256" key="5">
    <source>
        <dbReference type="SAM" id="MobiDB-lite"/>
    </source>
</evidence>
<dbReference type="OrthoDB" id="5286874at2759"/>
<feature type="transmembrane region" description="Helical" evidence="6">
    <location>
        <begin position="1039"/>
        <end position="1063"/>
    </location>
</feature>
<comment type="caution">
    <text evidence="7">The sequence shown here is derived from an EMBL/GenBank/DDBJ whole genome shotgun (WGS) entry which is preliminary data.</text>
</comment>
<dbReference type="GO" id="GO:0016020">
    <property type="term" value="C:membrane"/>
    <property type="evidence" value="ECO:0007669"/>
    <property type="project" value="UniProtKB-SubCell"/>
</dbReference>
<feature type="compositionally biased region" description="Basic and acidic residues" evidence="5">
    <location>
        <begin position="109"/>
        <end position="122"/>
    </location>
</feature>
<dbReference type="SUPFAM" id="SSF144083">
    <property type="entry name" value="Magnesium transport protein CorA, transmembrane region"/>
    <property type="match status" value="1"/>
</dbReference>
<feature type="compositionally biased region" description="Basic and acidic residues" evidence="5">
    <location>
        <begin position="18"/>
        <end position="66"/>
    </location>
</feature>
<comment type="subcellular location">
    <subcellularLocation>
        <location evidence="1">Membrane</location>
        <topology evidence="1">Multi-pass membrane protein</topology>
    </subcellularLocation>
</comment>
<dbReference type="Gene3D" id="1.20.58.340">
    <property type="entry name" value="Magnesium transport protein CorA, transmembrane region"/>
    <property type="match status" value="1"/>
</dbReference>
<dbReference type="Pfam" id="PF01544">
    <property type="entry name" value="CorA"/>
    <property type="match status" value="1"/>
</dbReference>
<evidence type="ECO:0000313" key="8">
    <source>
        <dbReference type="Proteomes" id="UP000554235"/>
    </source>
</evidence>
<keyword evidence="8" id="KW-1185">Reference proteome</keyword>
<evidence type="ECO:0000256" key="4">
    <source>
        <dbReference type="ARBA" id="ARBA00023136"/>
    </source>
</evidence>
<keyword evidence="2 6" id="KW-0812">Transmembrane</keyword>
<protein>
    <recommendedName>
        <fullName evidence="9">Mg2+ transporter</fullName>
    </recommendedName>
</protein>
<gene>
    <name evidence="7" type="ORF">FALBO_16728</name>
</gene>
<dbReference type="GO" id="GO:0046873">
    <property type="term" value="F:metal ion transmembrane transporter activity"/>
    <property type="evidence" value="ECO:0007669"/>
    <property type="project" value="InterPro"/>
</dbReference>
<feature type="compositionally biased region" description="Basic and acidic residues" evidence="5">
    <location>
        <begin position="162"/>
        <end position="173"/>
    </location>
</feature>
<sequence length="1178" mass="134100">MASPPPPPEGHGRSSHVRFADEEYYVRPRRPYRQDSRNQSRRSTYERIEIPIERPRYRNDSGDRPAPRTAFRVDVPVTRTSPRPSRDEGPVDEDYYDWPAPESSPRPQPESDRKFTESPRPIEDDEDDRREPTRRHSSYDRVERSRSRSRSRSPYSYRYRSPRRDRYRSRETSTRGAGYDGEYYRSSRAPSYSSDEWEPYDKFSFASQSQSITESSKEGDSDVESPESEERVPPKEERGKPTRSQLTPVNSSLYTGNAEMGGSHTAILKVVHDPQLRKHPLFRWLHVPQDVMNFDELWVEVSRLSGLTELEKKAITRLRADVKKTCVRSRVNPKGAKVGYLEPRCIEVPLSALKQKTTSTDPVTGSARWISIPYFSLEQYSGLLAASSPSLFPAQTLLQVQYSRNTYSRDMEQAVRQLGNTERGECFHISQLWCLVIDNSLLVTCGTMTRDELLGQALEVKEQPSRAPAAEAQGRILVAYGESVVWSLEAEECQTWFAFLSKFQAFWPKVPEFWHKNQAITAKKWPNILKLAATVRSMSIKIIMKLGSQPEPPPRAVLRPEPQVLSTSHDGTIKPGMDELAHVLTLASGGVEGLRATTGLTSLKTQLAAAEKFLTVETTYSNRKAYKCCEVSTRTECYAYLTSLADRVEEDGSDKMRRTYEEKIDIFNAADIMYAFFLPMEFEGPMSGKFWGAVRKMIHLPMLDSAIIRPAADEISSDVRGTLRSFTQDLIAFQNIMAHSTEEERAGVELPSEFSTAWLYVVMGMIYGSINDFAWGNRISRAKDLVEKGSKKLLQSLSEKSLLDKAAVLPLEVFSLVTLGLLQDQVGKSDDICETYSQYLNSLDNAISSKPSDRQFQHHLDLVQQELIAVKRTLWKQKNIISRVRSSLTAIDTRDIVIRQHEQTMFLKDKEKQYTKRYYAEASPQPPPMPPPQSYGPDEDWARADYAPQVVYTQEITQPPPQPANDYMGLDNDFLYDMASSSKLSPTDAGGLRGLLFLDCSRLIEQREFEFRRFTEFTKDLERGFAYKMDFTRDRQERAIYAFTLVTIVFLPISTVSSIFGMNTTDVRDMEYSQWLYWVVAIPLTFLVILAGLWFMGELGNLIRWLTRRSGQGVQGVYGGPAMMPQAFESAYWAPSQMAPGAEYASPYAAGPGMQRTQAAAYYPSPSVRVYRSRSMGV</sequence>
<feature type="compositionally biased region" description="Basic and acidic residues" evidence="5">
    <location>
        <begin position="137"/>
        <end position="146"/>
    </location>
</feature>
<evidence type="ECO:0000256" key="3">
    <source>
        <dbReference type="ARBA" id="ARBA00022989"/>
    </source>
</evidence>
<accession>A0A8H4KEY6</accession>
<feature type="transmembrane region" description="Helical" evidence="6">
    <location>
        <begin position="1075"/>
        <end position="1096"/>
    </location>
</feature>
<proteinExistence type="predicted"/>
<feature type="compositionally biased region" description="Pro residues" evidence="5">
    <location>
        <begin position="924"/>
        <end position="934"/>
    </location>
</feature>
<feature type="region of interest" description="Disordered" evidence="5">
    <location>
        <begin position="920"/>
        <end position="940"/>
    </location>
</feature>
<dbReference type="EMBL" id="JAADYS010003260">
    <property type="protein sequence ID" value="KAF4448955.1"/>
    <property type="molecule type" value="Genomic_DNA"/>
</dbReference>
<dbReference type="AlphaFoldDB" id="A0A8H4KEY6"/>
<feature type="compositionally biased region" description="Polar residues" evidence="5">
    <location>
        <begin position="242"/>
        <end position="255"/>
    </location>
</feature>
<reference evidence="7 8" key="1">
    <citation type="submission" date="2020-01" db="EMBL/GenBank/DDBJ databases">
        <title>Identification and distribution of gene clusters putatively required for synthesis of sphingolipid metabolism inhibitors in phylogenetically diverse species of the filamentous fungus Fusarium.</title>
        <authorList>
            <person name="Kim H.-S."/>
            <person name="Busman M."/>
            <person name="Brown D.W."/>
            <person name="Divon H."/>
            <person name="Uhlig S."/>
            <person name="Proctor R.H."/>
        </authorList>
    </citation>
    <scope>NUCLEOTIDE SEQUENCE [LARGE SCALE GENOMIC DNA]</scope>
    <source>
        <strain evidence="7 8">NRRL 20459</strain>
    </source>
</reference>
<name>A0A8H4KEY6_9HYPO</name>
<feature type="compositionally biased region" description="Polar residues" evidence="5">
    <location>
        <begin position="205"/>
        <end position="214"/>
    </location>
</feature>
<keyword evidence="4 6" id="KW-0472">Membrane</keyword>
<feature type="region of interest" description="Disordered" evidence="5">
    <location>
        <begin position="1"/>
        <end position="258"/>
    </location>
</feature>
<dbReference type="Proteomes" id="UP000554235">
    <property type="component" value="Unassembled WGS sequence"/>
</dbReference>